<reference evidence="1" key="1">
    <citation type="submission" date="2018-05" db="EMBL/GenBank/DDBJ databases">
        <authorList>
            <person name="Lanie J.A."/>
            <person name="Ng W.-L."/>
            <person name="Kazmierczak K.M."/>
            <person name="Andrzejewski T.M."/>
            <person name="Davidsen T.M."/>
            <person name="Wayne K.J."/>
            <person name="Tettelin H."/>
            <person name="Glass J.I."/>
            <person name="Rusch D."/>
            <person name="Podicherti R."/>
            <person name="Tsui H.-C.T."/>
            <person name="Winkler M.E."/>
        </authorList>
    </citation>
    <scope>NUCLEOTIDE SEQUENCE</scope>
</reference>
<dbReference type="EMBL" id="UINC01153445">
    <property type="protein sequence ID" value="SVD48173.1"/>
    <property type="molecule type" value="Genomic_DNA"/>
</dbReference>
<evidence type="ECO:0000313" key="1">
    <source>
        <dbReference type="EMBL" id="SVD48173.1"/>
    </source>
</evidence>
<proteinExistence type="predicted"/>
<name>A0A382VNV5_9ZZZZ</name>
<gene>
    <name evidence="1" type="ORF">METZ01_LOCUS401027</name>
</gene>
<sequence length="83" mass="9653">MWFFLISSIAGSILGNAADSWFADTKLGVWFYKKVDNVSTWASKKLGLKILKDENNWKTKYPNVAMKIEELEAKIEKLERRIK</sequence>
<organism evidence="1">
    <name type="scientific">marine metagenome</name>
    <dbReference type="NCBI Taxonomy" id="408172"/>
    <lineage>
        <taxon>unclassified sequences</taxon>
        <taxon>metagenomes</taxon>
        <taxon>ecological metagenomes</taxon>
    </lineage>
</organism>
<dbReference type="AlphaFoldDB" id="A0A382VNV5"/>
<protein>
    <submittedName>
        <fullName evidence="1">Uncharacterized protein</fullName>
    </submittedName>
</protein>
<accession>A0A382VNV5</accession>